<evidence type="ECO:0000313" key="4">
    <source>
        <dbReference type="RefSeq" id="XP_003748502.1"/>
    </source>
</evidence>
<reference evidence="4" key="1">
    <citation type="submission" date="2025-08" db="UniProtKB">
        <authorList>
            <consortium name="RefSeq"/>
        </authorList>
    </citation>
    <scope>IDENTIFICATION</scope>
</reference>
<dbReference type="KEGG" id="goe:100903630"/>
<dbReference type="Pfam" id="PF16201">
    <property type="entry name" value="NopRA1"/>
    <property type="match status" value="1"/>
</dbReference>
<keyword evidence="3" id="KW-1185">Reference proteome</keyword>
<dbReference type="RefSeq" id="XP_003748502.1">
    <property type="nucleotide sequence ID" value="XM_003748454.1"/>
</dbReference>
<dbReference type="Pfam" id="PF11707">
    <property type="entry name" value="Npa1"/>
    <property type="match status" value="1"/>
</dbReference>
<dbReference type="PANTHER" id="PTHR13500:SF0">
    <property type="entry name" value="NUCLEOLAR PRE-RIBOSOMAL-ASSOCIATED PROTEIN 1"/>
    <property type="match status" value="1"/>
</dbReference>
<dbReference type="InterPro" id="IPR039844">
    <property type="entry name" value="URB1"/>
</dbReference>
<name>A0AAJ6W074_9ACAR</name>
<gene>
    <name evidence="4" type="primary">LOC100903630</name>
</gene>
<dbReference type="Proteomes" id="UP000694867">
    <property type="component" value="Unplaced"/>
</dbReference>
<evidence type="ECO:0000313" key="3">
    <source>
        <dbReference type="Proteomes" id="UP000694867"/>
    </source>
</evidence>
<feature type="domain" description="URB1 C-terminal" evidence="2">
    <location>
        <begin position="1437"/>
        <end position="1610"/>
    </location>
</feature>
<sequence>MSRKRPSTSAEKSDKSKKPGFFDLGSFVSKVKTRDVNILNELAWFSESARTFQSTRATMDIVREFLQMIDCDLSLLTIYMDIFNGDQEAFLQIVFALDNIFVRFQDDDTLTTLRAKVLIYAQRVLSQFGPGLAEMLGSQGDPVVIKPVLKLLTSMVLVGPEVADVFIQSVDLSFFNTCFTRVRIKETLSIRTCAQYLLIALLIISKRNTLWRLVDNRSVFPWAFAGLVHDKPNDVISFLQTVKEKITENSFLSKNQKINVLNKTSLTPVMALLIWRGQMEWRGKEWSRVFLYEKKAKEKDLSALMKGNELLIATPADQKRVRSCAAEFLSAILFDTKQGVVFKDPSLGMGEKNCNFIVTQIVASCSQVFSEEEGALFMADLLVALPDQLKYIIVDRYFNFNSAKQSRTHHHFYNTLARVVTRLDFKSLFAQLEPSATNQYIDLVRHFCLFQFVPKDLSEYSLTSAYSVLTFVVSMLRKLTDVMRQLDRETRRILIPFIKDNLIQPAALTELLRTSFSSEDILTLSDYSGADISDFVLKVLDTMNMMASPLLGYITANFGWSLMTDVDQMIREKVSVINKSKIYLRLMEMIFSFLPDFEEQLVKSDMKPLRLLFSLLAEASTDVTFQVEFVHHAIQILRKFSRLAKHNHEIELWISTVLASEEQEVNHAYSMALCDAVRDCVVKGEVYEKEIRELGSESQSSSENTRMFSPLSAHIVSVDHERYPVFTAVMREILHRQIDYPVYIKFLQKYGNGKLDPHFAHYINFLLKGEKPFVGKGSLNVEKFSSASAMQLETAFVASMTGGHPKSLERVMAKIDFTGENAINVSLLNQLIFIIRWCHKHDQVLFVNPVASCLNNLAAVCDKATIEKLSDFIRCSALQSRYCAPGESEITLLVLTIIRRVMQLGIDVGFDISSLKQKALAAVFQGHMEMSPFIETFKDLCSREEISSLIELVCTSKRLSTSAASLLIIMSRRKCRISVRAVRYLVEQAQRESEVSAALKNFLEECPMHAAALEISTLCRLIEAQNPLALTIMRASPSLTRAVEKNLMSLGELRGSSSLYCLELLEILAQQNTDEPSKEISDFIKHSFLSVMKSCLQEQESDEITEKIADKAYALLLHLRHVVAIFTKDFNKLLKIVLPHAEKPTSIVLVLLNSVLEHGDVSEDCVIALFKCLTKLSAETEHNEKIFTHTCTVLSGLPETFWKLNSMRDIFEKSLKGILKKAFVGRGTALKVLRVVCEKSFGFTNPPIAALSIVEMIFGHSQMLPVLSGKDCPMKQELVHLLVSVTAVEPRNVCKTPHVPILLSGYTATLSLSDQHIFHLLTIYEQNGANLALFRPLIWGEAAPAFYTVDKGTAEVSVLNNATVNQVLSQISQKRTLLTVEKFPGDLLKLDPASVVAVPCGEELYDVRFILTTVYHLLDDLTEVQTLRLVEEKVPLLAIATLSAECSELRALGYTLLSRIYQKMERVSSHPLVMYMIAMFDLIRNSLGSGGTRRINSITMGYLTRSCDIIISDPHNPLYNQLIRNTLSYPAMNLDRLPLLVQNFFASSTAPRERRIWLEKLMSDFVSTNADFDLVFRQGLFNHITMFSLSAMSDCEETVNILRMVQSWLQKRKGFKRFNLLHFWLTNLIQRPEVKQIVNDELLNFLDALTLRLSEHRMRTKEALLGQLFAVFHIQILQMISDVTPSVVEKFTVSFGRVVSLLDDDQIWCIDEHVILIILRMIKEVGSARVIDRGLTVLQKWTPHKATRSEFFPVSMKELWLETLELLFARKSSDVAWNVGSLEMVYRSLEARSDLRSHLLESTVLHDVVSAMVICAESAPLLVIEIFNLLKTSSNAMQELEYQEAAEHLSTLKDEHQAIGYISLIQEAWLGVPKPQTTTLLST</sequence>
<dbReference type="GO" id="GO:0000463">
    <property type="term" value="P:maturation of LSU-rRNA from tricistronic rRNA transcript (SSU-rRNA, 5.8S rRNA, LSU-rRNA)"/>
    <property type="evidence" value="ECO:0007669"/>
    <property type="project" value="TreeGrafter"/>
</dbReference>
<organism evidence="3 4">
    <name type="scientific">Galendromus occidentalis</name>
    <name type="common">western predatory mite</name>
    <dbReference type="NCBI Taxonomy" id="34638"/>
    <lineage>
        <taxon>Eukaryota</taxon>
        <taxon>Metazoa</taxon>
        <taxon>Ecdysozoa</taxon>
        <taxon>Arthropoda</taxon>
        <taxon>Chelicerata</taxon>
        <taxon>Arachnida</taxon>
        <taxon>Acari</taxon>
        <taxon>Parasitiformes</taxon>
        <taxon>Mesostigmata</taxon>
        <taxon>Gamasina</taxon>
        <taxon>Phytoseioidea</taxon>
        <taxon>Phytoseiidae</taxon>
        <taxon>Typhlodrominae</taxon>
        <taxon>Galendromus</taxon>
    </lineage>
</organism>
<feature type="domain" description="URB1 N-terminal" evidence="1">
    <location>
        <begin position="95"/>
        <end position="345"/>
    </location>
</feature>
<dbReference type="GO" id="GO:0000466">
    <property type="term" value="P:maturation of 5.8S rRNA from tricistronic rRNA transcript (SSU-rRNA, 5.8S rRNA, LSU-rRNA)"/>
    <property type="evidence" value="ECO:0007669"/>
    <property type="project" value="TreeGrafter"/>
</dbReference>
<evidence type="ECO:0000259" key="2">
    <source>
        <dbReference type="Pfam" id="PF16201"/>
    </source>
</evidence>
<dbReference type="GeneID" id="100903630"/>
<accession>A0AAJ6W074</accession>
<proteinExistence type="predicted"/>
<dbReference type="InterPro" id="IPR032436">
    <property type="entry name" value="URB1_C"/>
</dbReference>
<dbReference type="PANTHER" id="PTHR13500">
    <property type="entry name" value="NUCLEOLAR PRERIBOSOMAL-ASSOCIATED PROTEIN 1"/>
    <property type="match status" value="1"/>
</dbReference>
<protein>
    <submittedName>
        <fullName evidence="4">Uncharacterized protein LOC100903630</fullName>
    </submittedName>
</protein>
<dbReference type="InterPro" id="IPR021714">
    <property type="entry name" value="URB1_N"/>
</dbReference>
<evidence type="ECO:0000259" key="1">
    <source>
        <dbReference type="Pfam" id="PF11707"/>
    </source>
</evidence>
<dbReference type="GO" id="GO:0005730">
    <property type="term" value="C:nucleolus"/>
    <property type="evidence" value="ECO:0007669"/>
    <property type="project" value="TreeGrafter"/>
</dbReference>